<name>A0A443K8N4_9RHOB</name>
<reference evidence="7 8" key="1">
    <citation type="submission" date="2019-01" db="EMBL/GenBank/DDBJ databases">
        <title>Sinorhodobacter populi sp. nov. isolated from the symptomatic bark tissue of Populus euramericana canker.</title>
        <authorList>
            <person name="Xu G."/>
        </authorList>
    </citation>
    <scope>NUCLEOTIDE SEQUENCE [LARGE SCALE GENOMIC DNA]</scope>
    <source>
        <strain evidence="7 8">D19-10-3-21</strain>
    </source>
</reference>
<dbReference type="InterPro" id="IPR011701">
    <property type="entry name" value="MFS"/>
</dbReference>
<dbReference type="PROSITE" id="PS00216">
    <property type="entry name" value="SUGAR_TRANSPORT_1"/>
    <property type="match status" value="1"/>
</dbReference>
<dbReference type="NCBIfam" id="NF008586">
    <property type="entry name" value="PRK11551.1"/>
    <property type="match status" value="1"/>
</dbReference>
<keyword evidence="3 5" id="KW-1133">Transmembrane helix</keyword>
<evidence type="ECO:0000313" key="7">
    <source>
        <dbReference type="EMBL" id="RWR29157.1"/>
    </source>
</evidence>
<sequence>MNTTIDHRGGGGRALALVTLAAIIEGFDLQSAGVAVPKLAPAFGLSPHQIGLFFSSATFGLIFGALIGGRIADAWGRRAGLVIALITFGTFSLATAMVTTFEQLIVIRFLTGIGLGGAFPNLVNIAAESVDPSRRGRAVAIMYAGVPFGGAIASGVAMMGLHGDDWHTIFIVGGILPLLIVPLLMIMLPPLTVPKREKRSSSAALAEVLSPSTLGTTMALWVSFFLGLIVVYLMLNWMPQLLVSRGLGKNEASLVQVLFNIGGVVGGLIGGQVLDRKSPGGPVALCFAAAAGALLVLGLLPASLAFMLIGGTLVGGAILCVQAILYGVAPQCYPFEIRGTGVGVAVAVGRLGSIVGPLLAGALVGAGATPSHVMFALVPITLIAGMTTVLLLRRRHRAGAAQPA</sequence>
<dbReference type="SUPFAM" id="SSF103473">
    <property type="entry name" value="MFS general substrate transporter"/>
    <property type="match status" value="1"/>
</dbReference>
<accession>A0A443K8N4</accession>
<feature type="transmembrane region" description="Helical" evidence="5">
    <location>
        <begin position="254"/>
        <end position="274"/>
    </location>
</feature>
<dbReference type="Pfam" id="PF07690">
    <property type="entry name" value="MFS_1"/>
    <property type="match status" value="1"/>
</dbReference>
<comment type="subcellular location">
    <subcellularLocation>
        <location evidence="1">Membrane</location>
        <topology evidence="1">Multi-pass membrane protein</topology>
    </subcellularLocation>
</comment>
<dbReference type="AlphaFoldDB" id="A0A443K8N4"/>
<dbReference type="Proteomes" id="UP000285295">
    <property type="component" value="Unassembled WGS sequence"/>
</dbReference>
<feature type="domain" description="Major facilitator superfamily (MFS) profile" evidence="6">
    <location>
        <begin position="14"/>
        <end position="397"/>
    </location>
</feature>
<dbReference type="EMBL" id="SAUX01000012">
    <property type="protein sequence ID" value="RWR29157.1"/>
    <property type="molecule type" value="Genomic_DNA"/>
</dbReference>
<dbReference type="PANTHER" id="PTHR23508:SF10">
    <property type="entry name" value="CARBOXYLIC ACID TRANSPORTER PROTEIN HOMOLOG"/>
    <property type="match status" value="1"/>
</dbReference>
<dbReference type="GO" id="GO:0046943">
    <property type="term" value="F:carboxylic acid transmembrane transporter activity"/>
    <property type="evidence" value="ECO:0007669"/>
    <property type="project" value="TreeGrafter"/>
</dbReference>
<dbReference type="GO" id="GO:0005886">
    <property type="term" value="C:plasma membrane"/>
    <property type="evidence" value="ECO:0007669"/>
    <property type="project" value="TreeGrafter"/>
</dbReference>
<feature type="transmembrane region" description="Helical" evidence="5">
    <location>
        <begin position="79"/>
        <end position="99"/>
    </location>
</feature>
<dbReference type="PROSITE" id="PS50850">
    <property type="entry name" value="MFS"/>
    <property type="match status" value="1"/>
</dbReference>
<feature type="transmembrane region" description="Helical" evidence="5">
    <location>
        <begin position="166"/>
        <end position="188"/>
    </location>
</feature>
<dbReference type="Gene3D" id="1.20.1250.20">
    <property type="entry name" value="MFS general substrate transporter like domains"/>
    <property type="match status" value="2"/>
</dbReference>
<keyword evidence="4 5" id="KW-0472">Membrane</keyword>
<evidence type="ECO:0000256" key="3">
    <source>
        <dbReference type="ARBA" id="ARBA00022989"/>
    </source>
</evidence>
<dbReference type="InterPro" id="IPR020846">
    <property type="entry name" value="MFS_dom"/>
</dbReference>
<keyword evidence="2 5" id="KW-0812">Transmembrane</keyword>
<evidence type="ECO:0000259" key="6">
    <source>
        <dbReference type="PROSITE" id="PS50850"/>
    </source>
</evidence>
<evidence type="ECO:0000256" key="2">
    <source>
        <dbReference type="ARBA" id="ARBA00022692"/>
    </source>
</evidence>
<reference evidence="7 8" key="2">
    <citation type="submission" date="2019-01" db="EMBL/GenBank/DDBJ databases">
        <authorList>
            <person name="Li Y."/>
        </authorList>
    </citation>
    <scope>NUCLEOTIDE SEQUENCE [LARGE SCALE GENOMIC DNA]</scope>
    <source>
        <strain evidence="7 8">D19-10-3-21</strain>
    </source>
</reference>
<protein>
    <submittedName>
        <fullName evidence="7">3-(3-hydroxy-phenyl)propionate transporter MhpT</fullName>
    </submittedName>
</protein>
<evidence type="ECO:0000256" key="5">
    <source>
        <dbReference type="SAM" id="Phobius"/>
    </source>
</evidence>
<dbReference type="RefSeq" id="WP_128237482.1">
    <property type="nucleotide sequence ID" value="NZ_SAUX01000012.1"/>
</dbReference>
<evidence type="ECO:0000256" key="4">
    <source>
        <dbReference type="ARBA" id="ARBA00023136"/>
    </source>
</evidence>
<evidence type="ECO:0000256" key="1">
    <source>
        <dbReference type="ARBA" id="ARBA00004141"/>
    </source>
</evidence>
<dbReference type="PROSITE" id="PS00217">
    <property type="entry name" value="SUGAR_TRANSPORT_2"/>
    <property type="match status" value="1"/>
</dbReference>
<proteinExistence type="predicted"/>
<gene>
    <name evidence="7" type="primary">mhpT</name>
    <name evidence="7" type="ORF">D2T31_11665</name>
</gene>
<feature type="transmembrane region" description="Helical" evidence="5">
    <location>
        <begin position="105"/>
        <end position="127"/>
    </location>
</feature>
<dbReference type="PANTHER" id="PTHR23508">
    <property type="entry name" value="CARBOXYLIC ACID TRANSPORTER PROTEIN HOMOLOG"/>
    <property type="match status" value="1"/>
</dbReference>
<feature type="transmembrane region" description="Helical" evidence="5">
    <location>
        <begin position="372"/>
        <end position="392"/>
    </location>
</feature>
<feature type="transmembrane region" description="Helical" evidence="5">
    <location>
        <begin position="139"/>
        <end position="160"/>
    </location>
</feature>
<dbReference type="InterPro" id="IPR005829">
    <property type="entry name" value="Sugar_transporter_CS"/>
</dbReference>
<dbReference type="OrthoDB" id="9784658at2"/>
<feature type="transmembrane region" description="Helical" evidence="5">
    <location>
        <begin position="208"/>
        <end position="234"/>
    </location>
</feature>
<feature type="transmembrane region" description="Helical" evidence="5">
    <location>
        <begin position="281"/>
        <end position="300"/>
    </location>
</feature>
<feature type="transmembrane region" description="Helical" evidence="5">
    <location>
        <begin position="52"/>
        <end position="72"/>
    </location>
</feature>
<dbReference type="InterPro" id="IPR036259">
    <property type="entry name" value="MFS_trans_sf"/>
</dbReference>
<feature type="transmembrane region" description="Helical" evidence="5">
    <location>
        <begin position="306"/>
        <end position="329"/>
    </location>
</feature>
<feature type="transmembrane region" description="Helical" evidence="5">
    <location>
        <begin position="341"/>
        <end position="366"/>
    </location>
</feature>
<evidence type="ECO:0000313" key="8">
    <source>
        <dbReference type="Proteomes" id="UP000285295"/>
    </source>
</evidence>
<comment type="caution">
    <text evidence="7">The sequence shown here is derived from an EMBL/GenBank/DDBJ whole genome shotgun (WGS) entry which is preliminary data.</text>
</comment>
<organism evidence="7 8">
    <name type="scientific">Paenirhodobacter populi</name>
    <dbReference type="NCBI Taxonomy" id="2306993"/>
    <lineage>
        <taxon>Bacteria</taxon>
        <taxon>Pseudomonadati</taxon>
        <taxon>Pseudomonadota</taxon>
        <taxon>Alphaproteobacteria</taxon>
        <taxon>Rhodobacterales</taxon>
        <taxon>Rhodobacter group</taxon>
        <taxon>Paenirhodobacter</taxon>
    </lineage>
</organism>